<proteinExistence type="predicted"/>
<dbReference type="Pfam" id="PF03372">
    <property type="entry name" value="Exo_endo_phos"/>
    <property type="match status" value="1"/>
</dbReference>
<accession>A0A6N2YSP0</accession>
<protein>
    <submittedName>
        <fullName evidence="2">Maltose 6'-phosphate phosphatase</fullName>
        <ecNumber evidence="2">3.1.3.90</ecNumber>
    </submittedName>
</protein>
<dbReference type="EMBL" id="CACRTX010000003">
    <property type="protein sequence ID" value="VYT69891.1"/>
    <property type="molecule type" value="Genomic_DNA"/>
</dbReference>
<dbReference type="SUPFAM" id="SSF56219">
    <property type="entry name" value="DNase I-like"/>
    <property type="match status" value="1"/>
</dbReference>
<keyword evidence="2" id="KW-0378">Hydrolase</keyword>
<organism evidence="2">
    <name type="scientific">Enterococcus casseliflavus</name>
    <name type="common">Enterococcus flavescens</name>
    <dbReference type="NCBI Taxonomy" id="37734"/>
    <lineage>
        <taxon>Bacteria</taxon>
        <taxon>Bacillati</taxon>
        <taxon>Bacillota</taxon>
        <taxon>Bacilli</taxon>
        <taxon>Lactobacillales</taxon>
        <taxon>Enterococcaceae</taxon>
        <taxon>Enterococcus</taxon>
    </lineage>
</organism>
<feature type="domain" description="Endonuclease/exonuclease/phosphatase" evidence="1">
    <location>
        <begin position="23"/>
        <end position="262"/>
    </location>
</feature>
<evidence type="ECO:0000259" key="1">
    <source>
        <dbReference type="Pfam" id="PF03372"/>
    </source>
</evidence>
<dbReference type="InterPro" id="IPR005135">
    <property type="entry name" value="Endo/exonuclease/phosphatase"/>
</dbReference>
<dbReference type="GO" id="GO:0006506">
    <property type="term" value="P:GPI anchor biosynthetic process"/>
    <property type="evidence" value="ECO:0007669"/>
    <property type="project" value="TreeGrafter"/>
</dbReference>
<evidence type="ECO:0000313" key="2">
    <source>
        <dbReference type="EMBL" id="VYT69891.1"/>
    </source>
</evidence>
<gene>
    <name evidence="2" type="primary">mapP</name>
    <name evidence="2" type="ORF">ECLFYP2_01386</name>
</gene>
<dbReference type="PANTHER" id="PTHR14859">
    <property type="entry name" value="CALCOFLUOR WHITE HYPERSENSITIVE PROTEIN PRECURSOR"/>
    <property type="match status" value="1"/>
</dbReference>
<sequence>MKVLTLNTHSWLEENQLEKCKMIAQEIATGDYDIIALQEVNQTIAAQTIVPDGLYCPTDTLVEIKEDNFALRLVEELQLLDCDYYWSWTYSHVGYDIYHEGNALLSKQPIIAKEYLASQATDVWDHTTRKNLSGVTEADGQIVQVVSCHFSWWQDGKFAYEWQQTEAFLAERADTLLILGDFNNDAASSGHQLVLDSSLQLQDSFLTAAETIGEASVVKAIDGWQDNREALRIDYVFASNDLQATDYEVVFDGTRTPIVSDHFGIKVVFASKTEPN</sequence>
<dbReference type="GO" id="GO:0016020">
    <property type="term" value="C:membrane"/>
    <property type="evidence" value="ECO:0007669"/>
    <property type="project" value="GOC"/>
</dbReference>
<dbReference type="InterPro" id="IPR036691">
    <property type="entry name" value="Endo/exonu/phosph_ase_sf"/>
</dbReference>
<dbReference type="GO" id="GO:0016787">
    <property type="term" value="F:hydrolase activity"/>
    <property type="evidence" value="ECO:0007669"/>
    <property type="project" value="UniProtKB-KW"/>
</dbReference>
<dbReference type="AlphaFoldDB" id="A0A6N2YSP0"/>
<name>A0A6N2YSP0_ENTCA</name>
<dbReference type="RefSeq" id="WP_421757867.1">
    <property type="nucleotide sequence ID" value="NZ_CACRTX010000003.1"/>
</dbReference>
<dbReference type="EC" id="3.1.3.90" evidence="2"/>
<dbReference type="InterPro" id="IPR051916">
    <property type="entry name" value="GPI-anchor_lipid_remodeler"/>
</dbReference>
<dbReference type="PANTHER" id="PTHR14859:SF1">
    <property type="entry name" value="PGAP2-INTERACTING PROTEIN"/>
    <property type="match status" value="1"/>
</dbReference>
<dbReference type="CDD" id="cd09079">
    <property type="entry name" value="RgfB-like"/>
    <property type="match status" value="1"/>
</dbReference>
<reference evidence="2" key="1">
    <citation type="submission" date="2019-11" db="EMBL/GenBank/DDBJ databases">
        <authorList>
            <person name="Feng L."/>
        </authorList>
    </citation>
    <scope>NUCLEOTIDE SEQUENCE</scope>
    <source>
        <strain evidence="2">ECasseliflavusLFYP2</strain>
    </source>
</reference>
<dbReference type="Gene3D" id="3.60.10.10">
    <property type="entry name" value="Endonuclease/exonuclease/phosphatase"/>
    <property type="match status" value="1"/>
</dbReference>